<evidence type="ECO:0000313" key="14">
    <source>
        <dbReference type="Proteomes" id="UP001143981"/>
    </source>
</evidence>
<keyword evidence="8" id="KW-0539">Nucleus</keyword>
<keyword evidence="6" id="KW-0862">Zinc</keyword>
<evidence type="ECO:0000256" key="5">
    <source>
        <dbReference type="ARBA" id="ARBA00022771"/>
    </source>
</evidence>
<keyword evidence="4" id="KW-0227">DNA damage</keyword>
<dbReference type="Gene3D" id="1.10.150.20">
    <property type="entry name" value="5' to 3' exonuclease, C-terminal subdomain"/>
    <property type="match status" value="1"/>
</dbReference>
<dbReference type="SUPFAM" id="SSF100879">
    <property type="entry name" value="Lesion bypass DNA polymerase (Y-family), little finger domain"/>
    <property type="match status" value="1"/>
</dbReference>
<dbReference type="Proteomes" id="UP001143981">
    <property type="component" value="Unassembled WGS sequence"/>
</dbReference>
<proteinExistence type="predicted"/>
<keyword evidence="2 13" id="KW-0808">Transferase</keyword>
<keyword evidence="7" id="KW-0234">DNA repair</keyword>
<dbReference type="GO" id="GO:0042276">
    <property type="term" value="P:error-prone translesion synthesis"/>
    <property type="evidence" value="ECO:0007669"/>
    <property type="project" value="TreeGrafter"/>
</dbReference>
<feature type="compositionally biased region" description="Low complexity" evidence="10">
    <location>
        <begin position="499"/>
        <end position="508"/>
    </location>
</feature>
<dbReference type="FunFam" id="3.40.1170.60:FF:000008">
    <property type="entry name" value="DNA polymerase eta subunit"/>
    <property type="match status" value="1"/>
</dbReference>
<keyword evidence="3" id="KW-0479">Metal-binding</keyword>
<feature type="compositionally biased region" description="Polar residues" evidence="10">
    <location>
        <begin position="414"/>
        <end position="424"/>
    </location>
</feature>
<dbReference type="GO" id="GO:0070987">
    <property type="term" value="P:error-free translesion synthesis"/>
    <property type="evidence" value="ECO:0007669"/>
    <property type="project" value="UniProtKB-ARBA"/>
</dbReference>
<feature type="compositionally biased region" description="Acidic residues" evidence="10">
    <location>
        <begin position="673"/>
        <end position="690"/>
    </location>
</feature>
<evidence type="ECO:0000256" key="8">
    <source>
        <dbReference type="ARBA" id="ARBA00023242"/>
    </source>
</evidence>
<feature type="region of interest" description="Disordered" evidence="10">
    <location>
        <begin position="499"/>
        <end position="551"/>
    </location>
</feature>
<dbReference type="AlphaFoldDB" id="A0A9W7YFR0"/>
<evidence type="ECO:0000256" key="2">
    <source>
        <dbReference type="ARBA" id="ARBA00022679"/>
    </source>
</evidence>
<keyword evidence="5" id="KW-0863">Zinc-finger</keyword>
<feature type="compositionally biased region" description="Low complexity" evidence="10">
    <location>
        <begin position="849"/>
        <end position="859"/>
    </location>
</feature>
<dbReference type="GO" id="GO:0005657">
    <property type="term" value="C:replication fork"/>
    <property type="evidence" value="ECO:0007669"/>
    <property type="project" value="UniProtKB-ARBA"/>
</dbReference>
<dbReference type="Pfam" id="PF11799">
    <property type="entry name" value="IMS_C"/>
    <property type="match status" value="1"/>
</dbReference>
<keyword evidence="14" id="KW-1185">Reference proteome</keyword>
<dbReference type="GO" id="GO:0005634">
    <property type="term" value="C:nucleus"/>
    <property type="evidence" value="ECO:0007669"/>
    <property type="project" value="UniProtKB-SubCell"/>
</dbReference>
<dbReference type="PIRSF" id="PIRSF036603">
    <property type="entry name" value="DPol_eta"/>
    <property type="match status" value="1"/>
</dbReference>
<evidence type="ECO:0000259" key="12">
    <source>
        <dbReference type="PROSITE" id="PS51907"/>
    </source>
</evidence>
<dbReference type="SUPFAM" id="SSF56672">
    <property type="entry name" value="DNA/RNA polymerases"/>
    <property type="match status" value="1"/>
</dbReference>
<feature type="domain" description="UmuC" evidence="11">
    <location>
        <begin position="1"/>
        <end position="304"/>
    </location>
</feature>
<dbReference type="Pfam" id="PF00817">
    <property type="entry name" value="IMS"/>
    <property type="match status" value="1"/>
</dbReference>
<dbReference type="InterPro" id="IPR017961">
    <property type="entry name" value="DNA_pol_Y-fam_little_finger"/>
</dbReference>
<feature type="compositionally biased region" description="Acidic residues" evidence="10">
    <location>
        <begin position="529"/>
        <end position="546"/>
    </location>
</feature>
<comment type="subcellular location">
    <subcellularLocation>
        <location evidence="1">Nucleus</location>
    </subcellularLocation>
</comment>
<dbReference type="InterPro" id="IPR041298">
    <property type="entry name" value="UBZ3"/>
</dbReference>
<feature type="region of interest" description="Disordered" evidence="10">
    <location>
        <begin position="414"/>
        <end position="438"/>
    </location>
</feature>
<dbReference type="GO" id="GO:0035861">
    <property type="term" value="C:site of double-strand break"/>
    <property type="evidence" value="ECO:0007669"/>
    <property type="project" value="TreeGrafter"/>
</dbReference>
<dbReference type="PANTHER" id="PTHR45873:SF1">
    <property type="entry name" value="DNA POLYMERASE ETA"/>
    <property type="match status" value="1"/>
</dbReference>
<dbReference type="PROSITE" id="PS51907">
    <property type="entry name" value="ZF_UBZ3"/>
    <property type="match status" value="1"/>
</dbReference>
<dbReference type="InterPro" id="IPR052230">
    <property type="entry name" value="DNA_polymerase_eta"/>
</dbReference>
<feature type="compositionally biased region" description="Low complexity" evidence="10">
    <location>
        <begin position="723"/>
        <end position="738"/>
    </location>
</feature>
<evidence type="ECO:0000313" key="13">
    <source>
        <dbReference type="EMBL" id="KAJ1732614.1"/>
    </source>
</evidence>
<feature type="region of interest" description="Disordered" evidence="10">
    <location>
        <begin position="819"/>
        <end position="871"/>
    </location>
</feature>
<accession>A0A9W7YFR0</accession>
<feature type="compositionally biased region" description="Acidic residues" evidence="10">
    <location>
        <begin position="860"/>
        <end position="871"/>
    </location>
</feature>
<dbReference type="InterPro" id="IPR036775">
    <property type="entry name" value="DNA_pol_Y-fam_lit_finger_sf"/>
</dbReference>
<dbReference type="InterPro" id="IPR043502">
    <property type="entry name" value="DNA/RNA_pol_sf"/>
</dbReference>
<reference evidence="13" key="1">
    <citation type="submission" date="2022-07" db="EMBL/GenBank/DDBJ databases">
        <title>Phylogenomic reconstructions and comparative analyses of Kickxellomycotina fungi.</title>
        <authorList>
            <person name="Reynolds N.K."/>
            <person name="Stajich J.E."/>
            <person name="Barry K."/>
            <person name="Grigoriev I.V."/>
            <person name="Crous P."/>
            <person name="Smith M.E."/>
        </authorList>
    </citation>
    <scope>NUCLEOTIDE SEQUENCE</scope>
    <source>
        <strain evidence="13">BCRC 34381</strain>
    </source>
</reference>
<dbReference type="OrthoDB" id="5723at2759"/>
<dbReference type="InterPro" id="IPR001126">
    <property type="entry name" value="UmuC"/>
</dbReference>
<dbReference type="GO" id="GO:0009314">
    <property type="term" value="P:response to radiation"/>
    <property type="evidence" value="ECO:0007669"/>
    <property type="project" value="TreeGrafter"/>
</dbReference>
<evidence type="ECO:0000256" key="6">
    <source>
        <dbReference type="ARBA" id="ARBA00022833"/>
    </source>
</evidence>
<evidence type="ECO:0000256" key="7">
    <source>
        <dbReference type="ARBA" id="ARBA00023204"/>
    </source>
</evidence>
<keyword evidence="13" id="KW-0548">Nucleotidyltransferase</keyword>
<evidence type="ECO:0000259" key="11">
    <source>
        <dbReference type="PROSITE" id="PS50173"/>
    </source>
</evidence>
<dbReference type="EMBL" id="JANBOI010000209">
    <property type="protein sequence ID" value="KAJ1732614.1"/>
    <property type="molecule type" value="Genomic_DNA"/>
</dbReference>
<evidence type="ECO:0000256" key="4">
    <source>
        <dbReference type="ARBA" id="ARBA00022763"/>
    </source>
</evidence>
<dbReference type="GO" id="GO:0008270">
    <property type="term" value="F:zinc ion binding"/>
    <property type="evidence" value="ECO:0007669"/>
    <property type="project" value="UniProtKB-KW"/>
</dbReference>
<dbReference type="Gene3D" id="3.40.1170.60">
    <property type="match status" value="1"/>
</dbReference>
<dbReference type="GO" id="GO:0007064">
    <property type="term" value="P:mitotic sister chromatid cohesion"/>
    <property type="evidence" value="ECO:0007669"/>
    <property type="project" value="UniProtKB-ARBA"/>
</dbReference>
<name>A0A9W7YFR0_9FUNG</name>
<dbReference type="GO" id="GO:0003684">
    <property type="term" value="F:damaged DNA binding"/>
    <property type="evidence" value="ECO:0007669"/>
    <property type="project" value="InterPro"/>
</dbReference>
<feature type="region of interest" description="Disordered" evidence="10">
    <location>
        <begin position="615"/>
        <end position="745"/>
    </location>
</feature>
<protein>
    <recommendedName>
        <fullName evidence="9">DNA polymerase eta</fullName>
    </recommendedName>
</protein>
<sequence>MADPDVLRAMVAAELARHRAIIHIDLEQLRLALSPDAPLAVQQWQGLIAVNYPARRRGVKRMDTVREAREKCPELMLVHVPTFTDNSPAAYHQSPSASTHKACLDEYRRVSRKIMELFRRLCPTMGKASIDEAYLDVSEQMRARILEDLDRGALELVDGRGAAAAAAARDLRFDALSCDGDADAEVPLPAVYWVTASRKGKEKEPAGTGAAAATEYGVLVGDAPDVSYGWADLLLRYAAEFARDARGTLLRELGYRASAGIAHNRFLAKIGSGLNKPDQQTVFPQSQVDTFLQTFPIASIPSLGGKLGALVVTAFDAETAGDLARYTQEQMAFKLGPEHAQHVYNRCRGIDDSPVVDTREPSSFSSTKNFSPQPVADMAQLDRWVSMNSMDLWARVLEEWETRRRWPRSLTVSYTTSGQPQRSKTVPFPPREQRGARGSPDVVADAARACLAAIASGGAPGAQQRLFPLAAITLTAKSFQRGQAGAALMERWLARPRTGAAGAGRAAPQLQDSHDSGGVVGAARTLSYDGDDDYDDAAMDSGDDGDSNIPALQQPRLSTVLSLASQPTTHVQLGQKAAPLHALVPPVVFEAALPPQPLRAGVPSPLQSAATLQPVAGHGGNAAPEGTYPSYYLQPANSDCDSQPELVANSGDESCDSELSCLRTPVESGSEASGDEESGDEESGGEESGSDEGGGAAADASIDNGDDATAAETRESSRPPPSRASRAAAAPSYRRQPSVYIQPNTDQDCAARYGEGYKNISVDPVEDIGLELAAPGVAQADSGDGFIPALIAATRRKRAIQIVRFQHSVDCPGDAIEASRDDLEEEEKAKRGQSSKKGESSRMAGAGGKARSAAKAAAPAEEDEDSSSDDGVDEVLNVAIRAMLESLSASQTVMQIHCPQCPESAPTVSSCEWETHSDWHMARRLQERELRHESVARHIRTAFSGRSDRSPAPKRPRPGGDESPRRRQQTITEAWQ</sequence>
<dbReference type="Gene3D" id="3.30.70.270">
    <property type="match status" value="1"/>
</dbReference>
<dbReference type="Pfam" id="PF21704">
    <property type="entry name" value="POLH-Rev1_HhH"/>
    <property type="match status" value="1"/>
</dbReference>
<comment type="caution">
    <text evidence="13">The sequence shown here is derived from an EMBL/GenBank/DDBJ whole genome shotgun (WGS) entry which is preliminary data.</text>
</comment>
<dbReference type="PANTHER" id="PTHR45873">
    <property type="entry name" value="DNA POLYMERASE ETA"/>
    <property type="match status" value="1"/>
</dbReference>
<evidence type="ECO:0000256" key="1">
    <source>
        <dbReference type="ARBA" id="ARBA00004123"/>
    </source>
</evidence>
<dbReference type="PROSITE" id="PS50173">
    <property type="entry name" value="UMUC"/>
    <property type="match status" value="1"/>
</dbReference>
<dbReference type="InterPro" id="IPR043128">
    <property type="entry name" value="Rev_trsase/Diguanyl_cyclase"/>
</dbReference>
<dbReference type="GO" id="GO:0003887">
    <property type="term" value="F:DNA-directed DNA polymerase activity"/>
    <property type="evidence" value="ECO:0007669"/>
    <property type="project" value="TreeGrafter"/>
</dbReference>
<evidence type="ECO:0000256" key="3">
    <source>
        <dbReference type="ARBA" id="ARBA00022723"/>
    </source>
</evidence>
<evidence type="ECO:0000256" key="10">
    <source>
        <dbReference type="SAM" id="MobiDB-lite"/>
    </source>
</evidence>
<dbReference type="GO" id="GO:0006281">
    <property type="term" value="P:DNA repair"/>
    <property type="evidence" value="ECO:0007669"/>
    <property type="project" value="UniProtKB-KW"/>
</dbReference>
<evidence type="ECO:0000256" key="9">
    <source>
        <dbReference type="ARBA" id="ARBA00044975"/>
    </source>
</evidence>
<gene>
    <name evidence="13" type="primary">eso1</name>
    <name evidence="13" type="ORF">LPJ61_001956</name>
</gene>
<feature type="domain" description="UBZ3-type" evidence="12">
    <location>
        <begin position="891"/>
        <end position="928"/>
    </location>
</feature>
<dbReference type="Gene3D" id="3.30.1490.100">
    <property type="entry name" value="DNA polymerase, Y-family, little finger domain"/>
    <property type="match status" value="1"/>
</dbReference>
<organism evidence="13 14">
    <name type="scientific">Coemansia biformis</name>
    <dbReference type="NCBI Taxonomy" id="1286918"/>
    <lineage>
        <taxon>Eukaryota</taxon>
        <taxon>Fungi</taxon>
        <taxon>Fungi incertae sedis</taxon>
        <taxon>Zoopagomycota</taxon>
        <taxon>Kickxellomycotina</taxon>
        <taxon>Kickxellomycetes</taxon>
        <taxon>Kickxellales</taxon>
        <taxon>Kickxellaceae</taxon>
        <taxon>Coemansia</taxon>
    </lineage>
</organism>
<feature type="region of interest" description="Disordered" evidence="10">
    <location>
        <begin position="939"/>
        <end position="976"/>
    </location>
</feature>